<organism evidence="3 4">
    <name type="scientific">Pseudomonas oryzae</name>
    <dbReference type="NCBI Taxonomy" id="1392877"/>
    <lineage>
        <taxon>Bacteria</taxon>
        <taxon>Pseudomonadati</taxon>
        <taxon>Pseudomonadota</taxon>
        <taxon>Gammaproteobacteria</taxon>
        <taxon>Pseudomonadales</taxon>
        <taxon>Pseudomonadaceae</taxon>
        <taxon>Pseudomonas</taxon>
    </lineage>
</organism>
<reference evidence="4" key="1">
    <citation type="submission" date="2016-10" db="EMBL/GenBank/DDBJ databases">
        <authorList>
            <person name="Varghese N."/>
            <person name="Submissions S."/>
        </authorList>
    </citation>
    <scope>NUCLEOTIDE SEQUENCE [LARGE SCALE GENOMIC DNA]</scope>
    <source>
        <strain evidence="4">KCTC 32247</strain>
    </source>
</reference>
<dbReference type="PROSITE" id="PS51257">
    <property type="entry name" value="PROKAR_LIPOPROTEIN"/>
    <property type="match status" value="1"/>
</dbReference>
<feature type="region of interest" description="Disordered" evidence="1">
    <location>
        <begin position="112"/>
        <end position="131"/>
    </location>
</feature>
<dbReference type="OrthoDB" id="7042084at2"/>
<keyword evidence="2" id="KW-0732">Signal</keyword>
<evidence type="ECO:0000256" key="2">
    <source>
        <dbReference type="SAM" id="SignalP"/>
    </source>
</evidence>
<dbReference type="EMBL" id="LT629751">
    <property type="protein sequence ID" value="SDT18182.1"/>
    <property type="molecule type" value="Genomic_DNA"/>
</dbReference>
<feature type="signal peptide" evidence="2">
    <location>
        <begin position="1"/>
        <end position="26"/>
    </location>
</feature>
<dbReference type="STRING" id="1392877.SAMN05216221_3712"/>
<evidence type="ECO:0000256" key="1">
    <source>
        <dbReference type="SAM" id="MobiDB-lite"/>
    </source>
</evidence>
<dbReference type="AlphaFoldDB" id="A0A1H1Y9V9"/>
<proteinExistence type="predicted"/>
<sequence length="131" mass="13940">MTRALRCLPLLSLLLLAACQSLPWSAESRAQARERQQFERLLSAGELEAAGLTLGHLRAQDDPQAETYQRLLADAWLQRSQQALEAGDLNAATTALARARALMPKAPALTNGLGGALQPAPAADVDGEIAE</sequence>
<protein>
    <recommendedName>
        <fullName evidence="5">Tetratricopeptide repeat-containing protein</fullName>
    </recommendedName>
</protein>
<evidence type="ECO:0008006" key="5">
    <source>
        <dbReference type="Google" id="ProtNLM"/>
    </source>
</evidence>
<evidence type="ECO:0000313" key="4">
    <source>
        <dbReference type="Proteomes" id="UP000243359"/>
    </source>
</evidence>
<dbReference type="RefSeq" id="WP_090351204.1">
    <property type="nucleotide sequence ID" value="NZ_LT629751.1"/>
</dbReference>
<dbReference type="Proteomes" id="UP000243359">
    <property type="component" value="Chromosome I"/>
</dbReference>
<feature type="chain" id="PRO_5009266350" description="Tetratricopeptide repeat-containing protein" evidence="2">
    <location>
        <begin position="27"/>
        <end position="131"/>
    </location>
</feature>
<gene>
    <name evidence="3" type="ORF">SAMN05216221_3712</name>
</gene>
<accession>A0A1H1Y9V9</accession>
<keyword evidence="4" id="KW-1185">Reference proteome</keyword>
<name>A0A1H1Y9V9_9PSED</name>
<evidence type="ECO:0000313" key="3">
    <source>
        <dbReference type="EMBL" id="SDT18182.1"/>
    </source>
</evidence>